<keyword evidence="4" id="KW-1185">Reference proteome</keyword>
<feature type="compositionally biased region" description="Basic and acidic residues" evidence="1">
    <location>
        <begin position="40"/>
        <end position="77"/>
    </location>
</feature>
<sequence length="89" mass="9821">MKKLLIASLIGISASGFAGPVSDRLVAAPTVQTALQQDSTKQKEKIKMDDRMRRGQIEDRRPTGDPNPKKPRPDSLRRGGAMKVDTVRH</sequence>
<keyword evidence="2" id="KW-0732">Signal</keyword>
<evidence type="ECO:0000256" key="1">
    <source>
        <dbReference type="SAM" id="MobiDB-lite"/>
    </source>
</evidence>
<comment type="caution">
    <text evidence="3">The sequence shown here is derived from an EMBL/GenBank/DDBJ whole genome shotgun (WGS) entry which is preliminary data.</text>
</comment>
<dbReference type="AlphaFoldDB" id="A0A7K0EE84"/>
<feature type="chain" id="PRO_5029908163" evidence="2">
    <location>
        <begin position="19"/>
        <end position="89"/>
    </location>
</feature>
<evidence type="ECO:0000313" key="3">
    <source>
        <dbReference type="EMBL" id="MRS60133.1"/>
    </source>
</evidence>
<feature type="region of interest" description="Disordered" evidence="1">
    <location>
        <begin position="35"/>
        <end position="89"/>
    </location>
</feature>
<accession>A0A7K0EE84</accession>
<dbReference type="RefSeq" id="WP_154172768.1">
    <property type="nucleotide sequence ID" value="NZ_WJXZ01000001.1"/>
</dbReference>
<proteinExistence type="predicted"/>
<evidence type="ECO:0000256" key="2">
    <source>
        <dbReference type="SAM" id="SignalP"/>
    </source>
</evidence>
<dbReference type="OrthoDB" id="961839at2"/>
<reference evidence="3 4" key="1">
    <citation type="journal article" date="2018" name="Antonie Van Leeuwenhoek">
        <title>Larkinella terrae sp. nov., isolated from soil on Jeju Island, South Korea.</title>
        <authorList>
            <person name="Ten L.N."/>
            <person name="Jeon J."/>
            <person name="Park S.J."/>
            <person name="Park S."/>
            <person name="Lee S.Y."/>
            <person name="Kim M.K."/>
            <person name="Jung H.Y."/>
        </authorList>
    </citation>
    <scope>NUCLEOTIDE SEQUENCE [LARGE SCALE GENOMIC DNA]</scope>
    <source>
        <strain evidence="3 4">KCTC 52001</strain>
    </source>
</reference>
<name>A0A7K0EE84_9BACT</name>
<dbReference type="EMBL" id="WJXZ01000001">
    <property type="protein sequence ID" value="MRS60133.1"/>
    <property type="molecule type" value="Genomic_DNA"/>
</dbReference>
<protein>
    <submittedName>
        <fullName evidence="3">Uncharacterized protein</fullName>
    </submittedName>
</protein>
<feature type="signal peptide" evidence="2">
    <location>
        <begin position="1"/>
        <end position="18"/>
    </location>
</feature>
<evidence type="ECO:0000313" key="4">
    <source>
        <dbReference type="Proteomes" id="UP000441754"/>
    </source>
</evidence>
<dbReference type="Proteomes" id="UP000441754">
    <property type="component" value="Unassembled WGS sequence"/>
</dbReference>
<organism evidence="3 4">
    <name type="scientific">Larkinella terrae</name>
    <dbReference type="NCBI Taxonomy" id="2025311"/>
    <lineage>
        <taxon>Bacteria</taxon>
        <taxon>Pseudomonadati</taxon>
        <taxon>Bacteroidota</taxon>
        <taxon>Cytophagia</taxon>
        <taxon>Cytophagales</taxon>
        <taxon>Spirosomataceae</taxon>
        <taxon>Larkinella</taxon>
    </lineage>
</organism>
<gene>
    <name evidence="3" type="ORF">GJJ30_02420</name>
</gene>